<dbReference type="HOGENOM" id="CLU_1231484_0_0_1"/>
<gene>
    <name evidence="3" type="ordered locus">MTR_2g032770</name>
</gene>
<evidence type="ECO:0000313" key="5">
    <source>
        <dbReference type="Proteomes" id="UP000002051"/>
    </source>
</evidence>
<evidence type="ECO:0000256" key="2">
    <source>
        <dbReference type="SAM" id="Phobius"/>
    </source>
</evidence>
<name>G7IL04_MEDTR</name>
<dbReference type="AlphaFoldDB" id="G7IL04"/>
<proteinExistence type="predicted"/>
<evidence type="ECO:0000313" key="3">
    <source>
        <dbReference type="EMBL" id="AES64889.1"/>
    </source>
</evidence>
<feature type="transmembrane region" description="Helical" evidence="2">
    <location>
        <begin position="104"/>
        <end position="120"/>
    </location>
</feature>
<sequence length="225" mass="25589">MGNRLIKALSGNQEESSNALNQYEDDPTTGMAFSAAYDATKDSKNSKELCTYVGSMLCFVVPEFRKPVEAALKEIGVSLRFVSLPSQAHENNNVDSKLPQLNRFYILVIFGYCIFLLFNARKEVKTKSPVLSDSRVTTEVYNLSLTSHAVGNFKYFYYFSHLCLDSELFLFDLSRFPTLFAVAMELDRGCSALYKYHDISGRQWHKTEAILSLGMKYEYECGVYL</sequence>
<dbReference type="PaxDb" id="3880-AES64889"/>
<reference evidence="3 5" key="1">
    <citation type="journal article" date="2011" name="Nature">
        <title>The Medicago genome provides insight into the evolution of rhizobial symbioses.</title>
        <authorList>
            <person name="Young N.D."/>
            <person name="Debelle F."/>
            <person name="Oldroyd G.E."/>
            <person name="Geurts R."/>
            <person name="Cannon S.B."/>
            <person name="Udvardi M.K."/>
            <person name="Benedito V.A."/>
            <person name="Mayer K.F."/>
            <person name="Gouzy J."/>
            <person name="Schoof H."/>
            <person name="Van de Peer Y."/>
            <person name="Proost S."/>
            <person name="Cook D.R."/>
            <person name="Meyers B.C."/>
            <person name="Spannagl M."/>
            <person name="Cheung F."/>
            <person name="De Mita S."/>
            <person name="Krishnakumar V."/>
            <person name="Gundlach H."/>
            <person name="Zhou S."/>
            <person name="Mudge J."/>
            <person name="Bharti A.K."/>
            <person name="Murray J.D."/>
            <person name="Naoumkina M.A."/>
            <person name="Rosen B."/>
            <person name="Silverstein K.A."/>
            <person name="Tang H."/>
            <person name="Rombauts S."/>
            <person name="Zhao P.X."/>
            <person name="Zhou P."/>
            <person name="Barbe V."/>
            <person name="Bardou P."/>
            <person name="Bechner M."/>
            <person name="Bellec A."/>
            <person name="Berger A."/>
            <person name="Berges H."/>
            <person name="Bidwell S."/>
            <person name="Bisseling T."/>
            <person name="Choisne N."/>
            <person name="Couloux A."/>
            <person name="Denny R."/>
            <person name="Deshpande S."/>
            <person name="Dai X."/>
            <person name="Doyle J.J."/>
            <person name="Dudez A.M."/>
            <person name="Farmer A.D."/>
            <person name="Fouteau S."/>
            <person name="Franken C."/>
            <person name="Gibelin C."/>
            <person name="Gish J."/>
            <person name="Goldstein S."/>
            <person name="Gonzalez A.J."/>
            <person name="Green P.J."/>
            <person name="Hallab A."/>
            <person name="Hartog M."/>
            <person name="Hua A."/>
            <person name="Humphray S.J."/>
            <person name="Jeong D.H."/>
            <person name="Jing Y."/>
            <person name="Jocker A."/>
            <person name="Kenton S.M."/>
            <person name="Kim D.J."/>
            <person name="Klee K."/>
            <person name="Lai H."/>
            <person name="Lang C."/>
            <person name="Lin S."/>
            <person name="Macmil S.L."/>
            <person name="Magdelenat G."/>
            <person name="Matthews L."/>
            <person name="McCorrison J."/>
            <person name="Monaghan E.L."/>
            <person name="Mun J.H."/>
            <person name="Najar F.Z."/>
            <person name="Nicholson C."/>
            <person name="Noirot C."/>
            <person name="O'Bleness M."/>
            <person name="Paule C.R."/>
            <person name="Poulain J."/>
            <person name="Prion F."/>
            <person name="Qin B."/>
            <person name="Qu C."/>
            <person name="Retzel E.F."/>
            <person name="Riddle C."/>
            <person name="Sallet E."/>
            <person name="Samain S."/>
            <person name="Samson N."/>
            <person name="Sanders I."/>
            <person name="Saurat O."/>
            <person name="Scarpelli C."/>
            <person name="Schiex T."/>
            <person name="Segurens B."/>
            <person name="Severin A.J."/>
            <person name="Sherrier D.J."/>
            <person name="Shi R."/>
            <person name="Sims S."/>
            <person name="Singer S.R."/>
            <person name="Sinharoy S."/>
            <person name="Sterck L."/>
            <person name="Viollet A."/>
            <person name="Wang B.B."/>
            <person name="Wang K."/>
            <person name="Wang M."/>
            <person name="Wang X."/>
            <person name="Warfsmann J."/>
            <person name="Weissenbach J."/>
            <person name="White D.D."/>
            <person name="White J.D."/>
            <person name="Wiley G.B."/>
            <person name="Wincker P."/>
            <person name="Xing Y."/>
            <person name="Yang L."/>
            <person name="Yao Z."/>
            <person name="Ying F."/>
            <person name="Zhai J."/>
            <person name="Zhou L."/>
            <person name="Zuber A."/>
            <person name="Denarie J."/>
            <person name="Dixon R.A."/>
            <person name="May G.D."/>
            <person name="Schwartz D.C."/>
            <person name="Rogers J."/>
            <person name="Quetier F."/>
            <person name="Town C.D."/>
            <person name="Roe B.A."/>
        </authorList>
    </citation>
    <scope>NUCLEOTIDE SEQUENCE [LARGE SCALE GENOMIC DNA]</scope>
    <source>
        <strain evidence="3">A17</strain>
        <strain evidence="4 5">cv. Jemalong A17</strain>
    </source>
</reference>
<protein>
    <submittedName>
        <fullName evidence="3">Transmembrane protein, putative</fullName>
    </submittedName>
</protein>
<organism evidence="3 5">
    <name type="scientific">Medicago truncatula</name>
    <name type="common">Barrel medic</name>
    <name type="synonym">Medicago tribuloides</name>
    <dbReference type="NCBI Taxonomy" id="3880"/>
    <lineage>
        <taxon>Eukaryota</taxon>
        <taxon>Viridiplantae</taxon>
        <taxon>Streptophyta</taxon>
        <taxon>Embryophyta</taxon>
        <taxon>Tracheophyta</taxon>
        <taxon>Spermatophyta</taxon>
        <taxon>Magnoliopsida</taxon>
        <taxon>eudicotyledons</taxon>
        <taxon>Gunneridae</taxon>
        <taxon>Pentapetalae</taxon>
        <taxon>rosids</taxon>
        <taxon>fabids</taxon>
        <taxon>Fabales</taxon>
        <taxon>Fabaceae</taxon>
        <taxon>Papilionoideae</taxon>
        <taxon>50 kb inversion clade</taxon>
        <taxon>NPAAA clade</taxon>
        <taxon>Hologalegina</taxon>
        <taxon>IRL clade</taxon>
        <taxon>Trifolieae</taxon>
        <taxon>Medicago</taxon>
    </lineage>
</organism>
<evidence type="ECO:0000313" key="4">
    <source>
        <dbReference type="EnsemblPlants" id="AES64889"/>
    </source>
</evidence>
<dbReference type="Proteomes" id="UP000002051">
    <property type="component" value="Chromosome 2"/>
</dbReference>
<reference evidence="4" key="3">
    <citation type="submission" date="2015-04" db="UniProtKB">
        <authorList>
            <consortium name="EnsemblPlants"/>
        </authorList>
    </citation>
    <scope>IDENTIFICATION</scope>
    <source>
        <strain evidence="4">cv. Jemalong A17</strain>
    </source>
</reference>
<reference evidence="3 5" key="2">
    <citation type="journal article" date="2014" name="BMC Genomics">
        <title>An improved genome release (version Mt4.0) for the model legume Medicago truncatula.</title>
        <authorList>
            <person name="Tang H."/>
            <person name="Krishnakumar V."/>
            <person name="Bidwell S."/>
            <person name="Rosen B."/>
            <person name="Chan A."/>
            <person name="Zhou S."/>
            <person name="Gentzbittel L."/>
            <person name="Childs K.L."/>
            <person name="Yandell M."/>
            <person name="Gundlach H."/>
            <person name="Mayer K.F."/>
            <person name="Schwartz D.C."/>
            <person name="Town C.D."/>
        </authorList>
    </citation>
    <scope>GENOME REANNOTATION</scope>
    <source>
        <strain evidence="4 5">cv. Jemalong A17</strain>
    </source>
</reference>
<dbReference type="EnsemblPlants" id="AES64889">
    <property type="protein sequence ID" value="AES64889"/>
    <property type="gene ID" value="MTR_2g032770"/>
</dbReference>
<keyword evidence="2" id="KW-0472">Membrane</keyword>
<feature type="compositionally biased region" description="Polar residues" evidence="1">
    <location>
        <begin position="10"/>
        <end position="21"/>
    </location>
</feature>
<feature type="region of interest" description="Disordered" evidence="1">
    <location>
        <begin position="1"/>
        <end position="23"/>
    </location>
</feature>
<keyword evidence="2" id="KW-1133">Transmembrane helix</keyword>
<accession>G7IL04</accession>
<evidence type="ECO:0000256" key="1">
    <source>
        <dbReference type="SAM" id="MobiDB-lite"/>
    </source>
</evidence>
<keyword evidence="2 3" id="KW-0812">Transmembrane</keyword>
<keyword evidence="5" id="KW-1185">Reference proteome</keyword>
<dbReference type="EMBL" id="CM001218">
    <property type="protein sequence ID" value="AES64889.1"/>
    <property type="molecule type" value="Genomic_DNA"/>
</dbReference>